<sequence length="291" mass="34635">MSKLVFLSGDFSSGSTLLWLLFRKTGAFHTLYEPLHERLREYLIYPLRSYEHHFFSENYFAEYKGYKEVFKLHSDAWGRSDFYLAKDDDGTELYRYLSYIIGMSFSRQERVALQFNRIAFKLGWLRKNFPEVPIIHIYREPEKQWDSIVRRSQSHHGREDVGQNSVNFSGMGVSNWCNQLQEQFPELRAENSNTGYERYLKLYNLSLQQHNQYADLSVKYEDLVSNFSEECEKIFDLIDYPADIEYLSQFVVPTAKHKPLSNDKKKIDRMVYEKIDRLGSLYARAKLRLIL</sequence>
<dbReference type="InterPro" id="IPR027417">
    <property type="entry name" value="P-loop_NTPase"/>
</dbReference>
<organism evidence="1">
    <name type="scientific">hydrothermal vent metagenome</name>
    <dbReference type="NCBI Taxonomy" id="652676"/>
    <lineage>
        <taxon>unclassified sequences</taxon>
        <taxon>metagenomes</taxon>
        <taxon>ecological metagenomes</taxon>
    </lineage>
</organism>
<dbReference type="EMBL" id="UOFE01000031">
    <property type="protein sequence ID" value="VAW52946.1"/>
    <property type="molecule type" value="Genomic_DNA"/>
</dbReference>
<dbReference type="Gene3D" id="3.40.50.300">
    <property type="entry name" value="P-loop containing nucleotide triphosphate hydrolases"/>
    <property type="match status" value="1"/>
</dbReference>
<dbReference type="SUPFAM" id="SSF52540">
    <property type="entry name" value="P-loop containing nucleoside triphosphate hydrolases"/>
    <property type="match status" value="1"/>
</dbReference>
<proteinExistence type="predicted"/>
<protein>
    <recommendedName>
        <fullName evidence="2">Sulfotransferase domain-containing protein</fullName>
    </recommendedName>
</protein>
<evidence type="ECO:0000313" key="1">
    <source>
        <dbReference type="EMBL" id="VAW52946.1"/>
    </source>
</evidence>
<gene>
    <name evidence="1" type="ORF">MNBD_GAMMA05-1885</name>
</gene>
<name>A0A3B0X849_9ZZZZ</name>
<evidence type="ECO:0008006" key="2">
    <source>
        <dbReference type="Google" id="ProtNLM"/>
    </source>
</evidence>
<dbReference type="AlphaFoldDB" id="A0A3B0X849"/>
<accession>A0A3B0X849</accession>
<reference evidence="1" key="1">
    <citation type="submission" date="2018-06" db="EMBL/GenBank/DDBJ databases">
        <authorList>
            <person name="Zhirakovskaya E."/>
        </authorList>
    </citation>
    <scope>NUCLEOTIDE SEQUENCE</scope>
</reference>